<dbReference type="AlphaFoldDB" id="A0AAV5A0S5"/>
<evidence type="ECO:0000256" key="1">
    <source>
        <dbReference type="SAM" id="Phobius"/>
    </source>
</evidence>
<accession>A0AAV5A0S5</accession>
<keyword evidence="1" id="KW-0472">Membrane</keyword>
<comment type="caution">
    <text evidence="2">The sequence shown here is derived from an EMBL/GenBank/DDBJ whole genome shotgun (WGS) entry which is preliminary data.</text>
</comment>
<dbReference type="Proteomes" id="UP001050691">
    <property type="component" value="Unassembled WGS sequence"/>
</dbReference>
<dbReference type="EMBL" id="BPWL01000003">
    <property type="protein sequence ID" value="GJJ08222.1"/>
    <property type="molecule type" value="Genomic_DNA"/>
</dbReference>
<keyword evidence="1" id="KW-1133">Transmembrane helix</keyword>
<feature type="transmembrane region" description="Helical" evidence="1">
    <location>
        <begin position="49"/>
        <end position="70"/>
    </location>
</feature>
<reference evidence="2" key="1">
    <citation type="submission" date="2021-10" db="EMBL/GenBank/DDBJ databases">
        <title>De novo Genome Assembly of Clathrus columnatus (Basidiomycota, Fungi) Using Illumina and Nanopore Sequence Data.</title>
        <authorList>
            <person name="Ogiso-Tanaka E."/>
            <person name="Itagaki H."/>
            <person name="Hosoya T."/>
            <person name="Hosaka K."/>
        </authorList>
    </citation>
    <scope>NUCLEOTIDE SEQUENCE</scope>
    <source>
        <strain evidence="2">MO-923</strain>
    </source>
</reference>
<name>A0AAV5A0S5_9AGAM</name>
<protein>
    <submittedName>
        <fullName evidence="2">Uncharacterized protein</fullName>
    </submittedName>
</protein>
<organism evidence="2 3">
    <name type="scientific">Clathrus columnatus</name>
    <dbReference type="NCBI Taxonomy" id="1419009"/>
    <lineage>
        <taxon>Eukaryota</taxon>
        <taxon>Fungi</taxon>
        <taxon>Dikarya</taxon>
        <taxon>Basidiomycota</taxon>
        <taxon>Agaricomycotina</taxon>
        <taxon>Agaricomycetes</taxon>
        <taxon>Phallomycetidae</taxon>
        <taxon>Phallales</taxon>
        <taxon>Clathraceae</taxon>
        <taxon>Clathrus</taxon>
    </lineage>
</organism>
<evidence type="ECO:0000313" key="2">
    <source>
        <dbReference type="EMBL" id="GJJ08222.1"/>
    </source>
</evidence>
<feature type="transmembrane region" description="Helical" evidence="1">
    <location>
        <begin position="20"/>
        <end position="43"/>
    </location>
</feature>
<evidence type="ECO:0000313" key="3">
    <source>
        <dbReference type="Proteomes" id="UP001050691"/>
    </source>
</evidence>
<proteinExistence type="predicted"/>
<keyword evidence="3" id="KW-1185">Reference proteome</keyword>
<gene>
    <name evidence="2" type="ORF">Clacol_002431</name>
</gene>
<keyword evidence="1" id="KW-0812">Transmembrane</keyword>
<sequence>MPTAVATSPENSTILDLSSIYGLVLLGILLSWIFWGISCMQIYDSDPYYLQLLVIFLWSVTFYLGAVILFTENHRAVETVAGVVNFIPCKRAEWVLSSNNLPGDFTFGMQHGDTVQAALENEISVTELPCA</sequence>